<proteinExistence type="predicted"/>
<comment type="caution">
    <text evidence="2">The sequence shown here is derived from an EMBL/GenBank/DDBJ whole genome shotgun (WGS) entry which is preliminary data.</text>
</comment>
<dbReference type="NCBIfam" id="TIGR02593">
    <property type="entry name" value="CRISPR_cas5"/>
    <property type="match status" value="1"/>
</dbReference>
<dbReference type="EMBL" id="NEMB01000003">
    <property type="protein sequence ID" value="PQQ66821.1"/>
    <property type="molecule type" value="Genomic_DNA"/>
</dbReference>
<sequence>MAEKYLVFDISASYGHFKKPYTTTSPLTYSIPTRTAVAGIIAAMLGFGKEEYLKHFTKEQAQIGIGIKNPVKKVRISQNLINTKKSIHKIYERTQIKIEFLKDACYRIYFSHKNEQIYQNLKKLLEGHSTVYTISMGLSESLANYVFAGEFEGREVQGNKELVEFSSILPLDALKKGDVEYEDNREYFTETIPVEMDTDRKVKEYKEVLFERNSNKIKARIDSYIRIKDIDENIMIV</sequence>
<dbReference type="Pfam" id="PF09704">
    <property type="entry name" value="Cas_Cas5d"/>
    <property type="match status" value="1"/>
</dbReference>
<dbReference type="AlphaFoldDB" id="A0A2S8RAJ5"/>
<gene>
    <name evidence="2" type="ORF">B9R14_08745</name>
</gene>
<accession>A0A2S8RAJ5</accession>
<dbReference type="InterPro" id="IPR013421">
    <property type="entry name" value="CRISPR-assoc_prot_Cas5_HALMA"/>
</dbReference>
<dbReference type="InterPro" id="IPR013422">
    <property type="entry name" value="CRISPR-assoc_prot_Cas5_N"/>
</dbReference>
<keyword evidence="1" id="KW-0051">Antiviral defense</keyword>
<reference evidence="2 3" key="1">
    <citation type="journal article" date="2018" name="Syst. Appl. Microbiol.">
        <title>Characterization and high-quality draft genome sequence of Herbivorax saccincola A7, an anaerobic, alkaliphilic, thermophilic, cellulolytic, and xylanolytic bacterium.</title>
        <authorList>
            <person name="Aikawa S."/>
            <person name="Baramee S."/>
            <person name="Sermsathanaswadi J."/>
            <person name="Thianheng P."/>
            <person name="Tachaapaikoon C."/>
            <person name="Shikata A."/>
            <person name="Waeonukul R."/>
            <person name="Pason P."/>
            <person name="Ratanakhanokchai K."/>
            <person name="Kosugi A."/>
        </authorList>
    </citation>
    <scope>NUCLEOTIDE SEQUENCE [LARGE SCALE GENOMIC DNA]</scope>
    <source>
        <strain evidence="2 3">A7</strain>
    </source>
</reference>
<name>A0A2S8RAJ5_9FIRM</name>
<organism evidence="2 3">
    <name type="scientific">Acetivibrio saccincola</name>
    <dbReference type="NCBI Taxonomy" id="1677857"/>
    <lineage>
        <taxon>Bacteria</taxon>
        <taxon>Bacillati</taxon>
        <taxon>Bacillota</taxon>
        <taxon>Clostridia</taxon>
        <taxon>Eubacteriales</taxon>
        <taxon>Oscillospiraceae</taxon>
        <taxon>Acetivibrio</taxon>
    </lineage>
</organism>
<dbReference type="OrthoDB" id="1805474at2"/>
<dbReference type="RefSeq" id="WP_105368051.1">
    <property type="nucleotide sequence ID" value="NZ_NEMB01000003.1"/>
</dbReference>
<dbReference type="InterPro" id="IPR021124">
    <property type="entry name" value="CRISPR-assoc_prot_Cas5"/>
</dbReference>
<dbReference type="GO" id="GO:0043571">
    <property type="term" value="P:maintenance of CRISPR repeat elements"/>
    <property type="evidence" value="ECO:0007669"/>
    <property type="project" value="InterPro"/>
</dbReference>
<dbReference type="GO" id="GO:0051607">
    <property type="term" value="P:defense response to virus"/>
    <property type="evidence" value="ECO:0007669"/>
    <property type="project" value="UniProtKB-KW"/>
</dbReference>
<dbReference type="Proteomes" id="UP000239720">
    <property type="component" value="Unassembled WGS sequence"/>
</dbReference>
<evidence type="ECO:0000313" key="2">
    <source>
        <dbReference type="EMBL" id="PQQ66821.1"/>
    </source>
</evidence>
<protein>
    <submittedName>
        <fullName evidence="2">Type I-B CRISPR-associated protein Cas5</fullName>
    </submittedName>
</protein>
<dbReference type="Gene3D" id="3.30.70.2660">
    <property type="match status" value="1"/>
</dbReference>
<evidence type="ECO:0000256" key="1">
    <source>
        <dbReference type="ARBA" id="ARBA00023118"/>
    </source>
</evidence>
<evidence type="ECO:0000313" key="3">
    <source>
        <dbReference type="Proteomes" id="UP000239720"/>
    </source>
</evidence>
<dbReference type="NCBIfam" id="TIGR02592">
    <property type="entry name" value="cas_Cas5h"/>
    <property type="match status" value="1"/>
</dbReference>